<dbReference type="InterPro" id="IPR042099">
    <property type="entry name" value="ANL_N_sf"/>
</dbReference>
<sequence length="436" mass="49279">MDIRSQFNPDQLDPMETASIDELRAHQLERLKWTVRHAYNNVPMYKARFDQLNIHPDDIHSLDDLAKLPFTTKTDLRDNYPYGMFATPIDQVVRLHASSGTTGKPTVVGYTQNDIDTWANIVARSIRAAGGRRGDKLHNAYGYGLFTGGLGAHYGAERLGCTVIPMSGGQTEKQVRLITDFQPDIIMVTPSYMLNIADEMERQGVDPHKLKLRLGIFGAEPWTDELRRKVEERMGMRAMDIYGLSEIMGPGVAMECAETQDGPTVWEDHFYPEIIDPNTGEVLPDGEMGELVFTSLSKEALPMIRYRTRDLTRLLPGTARRMRRIDKITGRSDDMMIIRGVNVFPTQIEEEVLKIPHFSESYEIHLLRKGNMDGMEVHVELRPEHTAMTNDEVNGLVKQLCHHIKSSIGISVAVSVRETGGITRSEGKAQRVFDKR</sequence>
<evidence type="ECO:0000256" key="8">
    <source>
        <dbReference type="ARBA" id="ARBA00075111"/>
    </source>
</evidence>
<dbReference type="RefSeq" id="WP_226752782.1">
    <property type="nucleotide sequence ID" value="NZ_JAJATW010000001.1"/>
</dbReference>
<feature type="domain" description="AMP-dependent ligase C-terminal" evidence="11">
    <location>
        <begin position="340"/>
        <end position="436"/>
    </location>
</feature>
<gene>
    <name evidence="12" type="primary">paaF</name>
    <name evidence="12" type="ORF">LG368_00530</name>
</gene>
<dbReference type="InterPro" id="IPR000873">
    <property type="entry name" value="AMP-dep_synth/lig_dom"/>
</dbReference>
<evidence type="ECO:0000256" key="2">
    <source>
        <dbReference type="ARBA" id="ARBA00022598"/>
    </source>
</evidence>
<comment type="caution">
    <text evidence="12">The sequence shown here is derived from an EMBL/GenBank/DDBJ whole genome shotgun (WGS) entry which is preliminary data.</text>
</comment>
<dbReference type="GO" id="GO:0047475">
    <property type="term" value="F:phenylacetate-CoA ligase activity"/>
    <property type="evidence" value="ECO:0007669"/>
    <property type="project" value="UniProtKB-EC"/>
</dbReference>
<keyword evidence="3 9" id="KW-0547">Nucleotide-binding</keyword>
<comment type="catalytic activity">
    <reaction evidence="9">
        <text>2-phenylacetate + ATP + CoA = phenylacetyl-CoA + AMP + diphosphate</text>
        <dbReference type="Rhea" id="RHEA:20956"/>
        <dbReference type="ChEBI" id="CHEBI:18401"/>
        <dbReference type="ChEBI" id="CHEBI:30616"/>
        <dbReference type="ChEBI" id="CHEBI:33019"/>
        <dbReference type="ChEBI" id="CHEBI:57287"/>
        <dbReference type="ChEBI" id="CHEBI:57390"/>
        <dbReference type="ChEBI" id="CHEBI:456215"/>
        <dbReference type="EC" id="6.2.1.30"/>
    </reaction>
</comment>
<evidence type="ECO:0000259" key="11">
    <source>
        <dbReference type="Pfam" id="PF14535"/>
    </source>
</evidence>
<dbReference type="CDD" id="cd05913">
    <property type="entry name" value="PaaK"/>
    <property type="match status" value="1"/>
</dbReference>
<dbReference type="FunFam" id="3.40.50.12780:FF:000016">
    <property type="entry name" value="Phenylacetate-coenzyme A ligase"/>
    <property type="match status" value="1"/>
</dbReference>
<feature type="domain" description="AMP-dependent synthetase/ligase" evidence="10">
    <location>
        <begin position="90"/>
        <end position="294"/>
    </location>
</feature>
<evidence type="ECO:0000256" key="9">
    <source>
        <dbReference type="PIRNR" id="PIRNR006444"/>
    </source>
</evidence>
<dbReference type="PANTHER" id="PTHR43439">
    <property type="entry name" value="PHENYLACETATE-COENZYME A LIGASE"/>
    <property type="match status" value="1"/>
</dbReference>
<dbReference type="PANTHER" id="PTHR43439:SF1">
    <property type="entry name" value="PHENYLACETATE-COENZYME A LIGASE"/>
    <property type="match status" value="1"/>
</dbReference>
<keyword evidence="2 9" id="KW-0436">Ligase</keyword>
<evidence type="ECO:0000256" key="4">
    <source>
        <dbReference type="ARBA" id="ARBA00060591"/>
    </source>
</evidence>
<dbReference type="Gene3D" id="3.40.50.12780">
    <property type="entry name" value="N-terminal domain of ligase-like"/>
    <property type="match status" value="1"/>
</dbReference>
<dbReference type="InterPro" id="IPR051414">
    <property type="entry name" value="Adenylate-forming_Reductase"/>
</dbReference>
<accession>A0A9X1IJE0</accession>
<dbReference type="Gene3D" id="3.30.300.30">
    <property type="match status" value="1"/>
</dbReference>
<dbReference type="NCBIfam" id="TIGR02155">
    <property type="entry name" value="PA_CoA_ligase"/>
    <property type="match status" value="1"/>
</dbReference>
<dbReference type="Proteomes" id="UP001139095">
    <property type="component" value="Unassembled WGS sequence"/>
</dbReference>
<evidence type="ECO:0000256" key="1">
    <source>
        <dbReference type="ARBA" id="ARBA00011245"/>
    </source>
</evidence>
<dbReference type="GO" id="GO:0010124">
    <property type="term" value="P:phenylacetate catabolic process"/>
    <property type="evidence" value="ECO:0007669"/>
    <property type="project" value="UniProtKB-UniRule"/>
</dbReference>
<evidence type="ECO:0000259" key="10">
    <source>
        <dbReference type="Pfam" id="PF00501"/>
    </source>
</evidence>
<evidence type="ECO:0000256" key="6">
    <source>
        <dbReference type="ARBA" id="ARBA00066629"/>
    </source>
</evidence>
<dbReference type="EMBL" id="JAJATW010000001">
    <property type="protein sequence ID" value="MCB5160398.1"/>
    <property type="molecule type" value="Genomic_DNA"/>
</dbReference>
<protein>
    <recommendedName>
        <fullName evidence="7 9">Phenylacetate-coenzyme A ligase</fullName>
        <ecNumber evidence="6 9">6.2.1.30</ecNumber>
    </recommendedName>
    <alternativeName>
        <fullName evidence="8 9">Phenylacetyl-CoA ligase</fullName>
    </alternativeName>
</protein>
<dbReference type="InterPro" id="IPR045851">
    <property type="entry name" value="AMP-bd_C_sf"/>
</dbReference>
<evidence type="ECO:0000313" key="12">
    <source>
        <dbReference type="EMBL" id="MCB5160398.1"/>
    </source>
</evidence>
<reference evidence="12" key="1">
    <citation type="submission" date="2021-10" db="EMBL/GenBank/DDBJ databases">
        <title>Marinomonas pontica sp. nov., isolated from the Black Sea.</title>
        <authorList>
            <person name="Zhao L.-H."/>
            <person name="Xue J.-H."/>
        </authorList>
    </citation>
    <scope>NUCLEOTIDE SEQUENCE</scope>
    <source>
        <strain evidence="12">E8</strain>
    </source>
</reference>
<dbReference type="AlphaFoldDB" id="A0A9X1IJE0"/>
<name>A0A9X1IJE0_9GAMM</name>
<dbReference type="InterPro" id="IPR028154">
    <property type="entry name" value="AMP-dep_Lig_C"/>
</dbReference>
<organism evidence="12 13">
    <name type="scientific">Marinomonas algarum</name>
    <dbReference type="NCBI Taxonomy" id="2883105"/>
    <lineage>
        <taxon>Bacteria</taxon>
        <taxon>Pseudomonadati</taxon>
        <taxon>Pseudomonadota</taxon>
        <taxon>Gammaproteobacteria</taxon>
        <taxon>Oceanospirillales</taxon>
        <taxon>Oceanospirillaceae</taxon>
        <taxon>Marinomonas</taxon>
    </lineage>
</organism>
<evidence type="ECO:0000313" key="13">
    <source>
        <dbReference type="Proteomes" id="UP001139095"/>
    </source>
</evidence>
<dbReference type="InterPro" id="IPR049623">
    <property type="entry name" value="PA_CoA_lig_proteobact_actino"/>
</dbReference>
<comment type="function">
    <text evidence="9">Catalyzes the activation of phenylacetic acid (PA) to phenylacetyl-CoA (PA-CoA).</text>
</comment>
<proteinExistence type="inferred from homology"/>
<comment type="subunit">
    <text evidence="1">Monomer.</text>
</comment>
<dbReference type="PIRSF" id="PIRSF006444">
    <property type="entry name" value="PaaK"/>
    <property type="match status" value="1"/>
</dbReference>
<keyword evidence="13" id="KW-1185">Reference proteome</keyword>
<comment type="similarity">
    <text evidence="5 9">Belongs to the phenylacetyl-CoA ligase family.</text>
</comment>
<evidence type="ECO:0000256" key="3">
    <source>
        <dbReference type="ARBA" id="ARBA00022741"/>
    </source>
</evidence>
<comment type="pathway">
    <text evidence="4 9">Aromatic compound metabolism; phenylacetate degradation.</text>
</comment>
<dbReference type="GO" id="GO:0000166">
    <property type="term" value="F:nucleotide binding"/>
    <property type="evidence" value="ECO:0007669"/>
    <property type="project" value="UniProtKB-KW"/>
</dbReference>
<dbReference type="Pfam" id="PF00501">
    <property type="entry name" value="AMP-binding"/>
    <property type="match status" value="1"/>
</dbReference>
<evidence type="ECO:0000256" key="7">
    <source>
        <dbReference type="ARBA" id="ARBA00068695"/>
    </source>
</evidence>
<dbReference type="SUPFAM" id="SSF56801">
    <property type="entry name" value="Acetyl-CoA synthetase-like"/>
    <property type="match status" value="1"/>
</dbReference>
<dbReference type="EC" id="6.2.1.30" evidence="6 9"/>
<evidence type="ECO:0000256" key="5">
    <source>
        <dbReference type="ARBA" id="ARBA00061566"/>
    </source>
</evidence>
<dbReference type="InterPro" id="IPR011880">
    <property type="entry name" value="PA_CoA_ligase"/>
</dbReference>
<dbReference type="Pfam" id="PF14535">
    <property type="entry name" value="AMP-binding_C_2"/>
    <property type="match status" value="1"/>
</dbReference>